<keyword evidence="5" id="KW-1185">Reference proteome</keyword>
<reference evidence="4 5" key="1">
    <citation type="submission" date="2018-08" db="EMBL/GenBank/DDBJ databases">
        <title>Paenibacillus sp. M4BSY-1, whole genome shotgun sequence.</title>
        <authorList>
            <person name="Tuo L."/>
        </authorList>
    </citation>
    <scope>NUCLEOTIDE SEQUENCE [LARGE SCALE GENOMIC DNA]</scope>
    <source>
        <strain evidence="4 5">M4BSY-1</strain>
    </source>
</reference>
<organism evidence="4 5">
    <name type="scientific">Paenibacillus paeoniae</name>
    <dbReference type="NCBI Taxonomy" id="2292705"/>
    <lineage>
        <taxon>Bacteria</taxon>
        <taxon>Bacillati</taxon>
        <taxon>Bacillota</taxon>
        <taxon>Bacilli</taxon>
        <taxon>Bacillales</taxon>
        <taxon>Paenibacillaceae</taxon>
        <taxon>Paenibacillus</taxon>
    </lineage>
</organism>
<dbReference type="GO" id="GO:0003700">
    <property type="term" value="F:DNA-binding transcription factor activity"/>
    <property type="evidence" value="ECO:0007669"/>
    <property type="project" value="InterPro"/>
</dbReference>
<feature type="domain" description="HTH araC/xylS-type" evidence="3">
    <location>
        <begin position="221"/>
        <end position="319"/>
    </location>
</feature>
<dbReference type="Pfam" id="PF12833">
    <property type="entry name" value="HTH_18"/>
    <property type="match status" value="1"/>
</dbReference>
<evidence type="ECO:0000259" key="3">
    <source>
        <dbReference type="PROSITE" id="PS01124"/>
    </source>
</evidence>
<dbReference type="SMART" id="SM00342">
    <property type="entry name" value="HTH_ARAC"/>
    <property type="match status" value="1"/>
</dbReference>
<evidence type="ECO:0000313" key="5">
    <source>
        <dbReference type="Proteomes" id="UP000261905"/>
    </source>
</evidence>
<gene>
    <name evidence="4" type="ORF">DX130_06920</name>
</gene>
<accession>A0A371PM85</accession>
<name>A0A371PM85_9BACL</name>
<dbReference type="PANTHER" id="PTHR47893:SF1">
    <property type="entry name" value="REGULATORY PROTEIN PCHR"/>
    <property type="match status" value="1"/>
</dbReference>
<keyword evidence="2" id="KW-0804">Transcription</keyword>
<evidence type="ECO:0000313" key="4">
    <source>
        <dbReference type="EMBL" id="REK76759.1"/>
    </source>
</evidence>
<sequence>MNSSAVTRIYQQYFEEALLQQEDGRTYLFQKNTELGAVYRVTTYSGIEIVYSDIQVGRPGPIAFSASGQMIELQFTLAGERQAEVSGTEYSLPDGQGAFVFLQDFEVHFHTPAKGPYVTFALGIPVTLFHYAILQLAADRIKNLEFRRIIEGQMLKAYAFQIDSYMLAMIHALINDLKGPHTSPLLLEASALEMLNRLLLQVFELTPLPEGLSREDVRKLHHAREVLESRLTEPPSLLALSRIIGLNDFKLKKGFKACFGATVFDYLREVRLNRAMAMLRNEEANVTKAAVTVGYSNTSAFAEQFCKRFGVKPSAVKKM</sequence>
<dbReference type="EMBL" id="QUBQ01000001">
    <property type="protein sequence ID" value="REK76759.1"/>
    <property type="molecule type" value="Genomic_DNA"/>
</dbReference>
<dbReference type="Gene3D" id="1.10.10.60">
    <property type="entry name" value="Homeodomain-like"/>
    <property type="match status" value="2"/>
</dbReference>
<dbReference type="AlphaFoldDB" id="A0A371PM85"/>
<dbReference type="InterPro" id="IPR018060">
    <property type="entry name" value="HTH_AraC"/>
</dbReference>
<evidence type="ECO:0000256" key="1">
    <source>
        <dbReference type="ARBA" id="ARBA00023015"/>
    </source>
</evidence>
<dbReference type="InterPro" id="IPR053142">
    <property type="entry name" value="PchR_regulatory_protein"/>
</dbReference>
<dbReference type="GO" id="GO:0043565">
    <property type="term" value="F:sequence-specific DNA binding"/>
    <property type="evidence" value="ECO:0007669"/>
    <property type="project" value="InterPro"/>
</dbReference>
<dbReference type="PANTHER" id="PTHR47893">
    <property type="entry name" value="REGULATORY PROTEIN PCHR"/>
    <property type="match status" value="1"/>
</dbReference>
<dbReference type="RefSeq" id="WP_116043876.1">
    <property type="nucleotide sequence ID" value="NZ_QUBQ01000001.1"/>
</dbReference>
<protein>
    <submittedName>
        <fullName evidence="4">AraC family transcriptional regulator</fullName>
    </submittedName>
</protein>
<dbReference type="PROSITE" id="PS01124">
    <property type="entry name" value="HTH_ARAC_FAMILY_2"/>
    <property type="match status" value="1"/>
</dbReference>
<dbReference type="InterPro" id="IPR009057">
    <property type="entry name" value="Homeodomain-like_sf"/>
</dbReference>
<keyword evidence="1" id="KW-0805">Transcription regulation</keyword>
<dbReference type="OrthoDB" id="9782503at2"/>
<proteinExistence type="predicted"/>
<dbReference type="SUPFAM" id="SSF46689">
    <property type="entry name" value="Homeodomain-like"/>
    <property type="match status" value="2"/>
</dbReference>
<evidence type="ECO:0000256" key="2">
    <source>
        <dbReference type="ARBA" id="ARBA00023163"/>
    </source>
</evidence>
<comment type="caution">
    <text evidence="4">The sequence shown here is derived from an EMBL/GenBank/DDBJ whole genome shotgun (WGS) entry which is preliminary data.</text>
</comment>
<dbReference type="Proteomes" id="UP000261905">
    <property type="component" value="Unassembled WGS sequence"/>
</dbReference>